<keyword evidence="4" id="KW-1185">Reference proteome</keyword>
<dbReference type="GO" id="GO:0008526">
    <property type="term" value="F:phosphatidylinositol transfer activity"/>
    <property type="evidence" value="ECO:0007669"/>
    <property type="project" value="TreeGrafter"/>
</dbReference>
<dbReference type="EMBL" id="WIUZ02000002">
    <property type="protein sequence ID" value="KAF9790537.1"/>
    <property type="molecule type" value="Genomic_DNA"/>
</dbReference>
<feature type="domain" description="CRAL-TRIO" evidence="2">
    <location>
        <begin position="148"/>
        <end position="289"/>
    </location>
</feature>
<dbReference type="PROSITE" id="PS50191">
    <property type="entry name" value="CRAL_TRIO"/>
    <property type="match status" value="1"/>
</dbReference>
<dbReference type="Pfam" id="PF03765">
    <property type="entry name" value="CRAL_TRIO_N"/>
    <property type="match status" value="1"/>
</dbReference>
<dbReference type="CDD" id="cd00170">
    <property type="entry name" value="SEC14"/>
    <property type="match status" value="1"/>
</dbReference>
<dbReference type="AlphaFoldDB" id="A0A9P6LBB1"/>
<organism evidence="3 4">
    <name type="scientific">Thelephora terrestris</name>
    <dbReference type="NCBI Taxonomy" id="56493"/>
    <lineage>
        <taxon>Eukaryota</taxon>
        <taxon>Fungi</taxon>
        <taxon>Dikarya</taxon>
        <taxon>Basidiomycota</taxon>
        <taxon>Agaricomycotina</taxon>
        <taxon>Agaricomycetes</taxon>
        <taxon>Thelephorales</taxon>
        <taxon>Thelephoraceae</taxon>
        <taxon>Thelephora</taxon>
    </lineage>
</organism>
<evidence type="ECO:0000256" key="1">
    <source>
        <dbReference type="SAM" id="MobiDB-lite"/>
    </source>
</evidence>
<evidence type="ECO:0000313" key="3">
    <source>
        <dbReference type="EMBL" id="KAF9790537.1"/>
    </source>
</evidence>
<comment type="caution">
    <text evidence="3">The sequence shown here is derived from an EMBL/GenBank/DDBJ whole genome shotgun (WGS) entry which is preliminary data.</text>
</comment>
<sequence length="330" mass="37672">MSAASEVLSPPATITLPPDGPVEPVADTPAVDYEPFLPDKKYHKTSPPELLTLTEKQEAVYQEVLKHFAIEDYVIPGLGNEDGTLAEEEKFYLTYECFLRFLRASKWDTRNCITKLEATLKWRREYGIYDTLTLDSIREHCLNGKVFVFGYDVEGRPVMFDVPERESSPEGPGRIRQYVWMMERAVEIMPRGVESVAVIALYSGASKSASLGHSKQIVDTLQSYFPERLGRCAVINGPFWLSILMKLVDPFLDPITRSKIAVNRQLIAEGDVTPDQTIKELGGDRELVWECDRYLNKLVEISGEMKVKRLNKWRDLGGRIGLREWDYKEE</sequence>
<proteinExistence type="predicted"/>
<dbReference type="Pfam" id="PF00650">
    <property type="entry name" value="CRAL_TRIO"/>
    <property type="match status" value="1"/>
</dbReference>
<dbReference type="InterPro" id="IPR036865">
    <property type="entry name" value="CRAL-TRIO_dom_sf"/>
</dbReference>
<protein>
    <submittedName>
        <fullName evidence="3">CRAL TRIO domain-containing protein</fullName>
    </submittedName>
</protein>
<dbReference type="PANTHER" id="PTHR45824">
    <property type="entry name" value="GH16843P"/>
    <property type="match status" value="1"/>
</dbReference>
<dbReference type="SUPFAM" id="SSF52087">
    <property type="entry name" value="CRAL/TRIO domain"/>
    <property type="match status" value="1"/>
</dbReference>
<dbReference type="InterPro" id="IPR001251">
    <property type="entry name" value="CRAL-TRIO_dom"/>
</dbReference>
<gene>
    <name evidence="3" type="ORF">BJ322DRAFT_1037093</name>
</gene>
<reference evidence="3" key="2">
    <citation type="submission" date="2020-11" db="EMBL/GenBank/DDBJ databases">
        <authorList>
            <consortium name="DOE Joint Genome Institute"/>
            <person name="Kuo A."/>
            <person name="Miyauchi S."/>
            <person name="Kiss E."/>
            <person name="Drula E."/>
            <person name="Kohler A."/>
            <person name="Sanchez-Garcia M."/>
            <person name="Andreopoulos B."/>
            <person name="Barry K.W."/>
            <person name="Bonito G."/>
            <person name="Buee M."/>
            <person name="Carver A."/>
            <person name="Chen C."/>
            <person name="Cichocki N."/>
            <person name="Clum A."/>
            <person name="Culley D."/>
            <person name="Crous P.W."/>
            <person name="Fauchery L."/>
            <person name="Girlanda M."/>
            <person name="Hayes R."/>
            <person name="Keri Z."/>
            <person name="Labutti K."/>
            <person name="Lipzen A."/>
            <person name="Lombard V."/>
            <person name="Magnuson J."/>
            <person name="Maillard F."/>
            <person name="Morin E."/>
            <person name="Murat C."/>
            <person name="Nolan M."/>
            <person name="Ohm R."/>
            <person name="Pangilinan J."/>
            <person name="Pereira M."/>
            <person name="Perotto S."/>
            <person name="Peter M."/>
            <person name="Riley R."/>
            <person name="Sitrit Y."/>
            <person name="Stielow B."/>
            <person name="Szollosi G."/>
            <person name="Zifcakova L."/>
            <person name="Stursova M."/>
            <person name="Spatafora J.W."/>
            <person name="Tedersoo L."/>
            <person name="Vaario L.-M."/>
            <person name="Yamada A."/>
            <person name="Yan M."/>
            <person name="Wang P."/>
            <person name="Xu J."/>
            <person name="Bruns T."/>
            <person name="Baldrian P."/>
            <person name="Vilgalys R."/>
            <person name="Henrissat B."/>
            <person name="Grigoriev I.V."/>
            <person name="Hibbett D."/>
            <person name="Nagy L.G."/>
            <person name="Martin F.M."/>
        </authorList>
    </citation>
    <scope>NUCLEOTIDE SEQUENCE</scope>
    <source>
        <strain evidence="3">UH-Tt-Lm1</strain>
    </source>
</reference>
<dbReference type="InterPro" id="IPR036273">
    <property type="entry name" value="CRAL/TRIO_N_dom_sf"/>
</dbReference>
<evidence type="ECO:0000259" key="2">
    <source>
        <dbReference type="PROSITE" id="PS50191"/>
    </source>
</evidence>
<reference evidence="3" key="1">
    <citation type="journal article" date="2020" name="Nat. Commun.">
        <title>Large-scale genome sequencing of mycorrhizal fungi provides insights into the early evolution of symbiotic traits.</title>
        <authorList>
            <person name="Miyauchi S."/>
            <person name="Kiss E."/>
            <person name="Kuo A."/>
            <person name="Drula E."/>
            <person name="Kohler A."/>
            <person name="Sanchez-Garcia M."/>
            <person name="Morin E."/>
            <person name="Andreopoulos B."/>
            <person name="Barry K.W."/>
            <person name="Bonito G."/>
            <person name="Buee M."/>
            <person name="Carver A."/>
            <person name="Chen C."/>
            <person name="Cichocki N."/>
            <person name="Clum A."/>
            <person name="Culley D."/>
            <person name="Crous P.W."/>
            <person name="Fauchery L."/>
            <person name="Girlanda M."/>
            <person name="Hayes R.D."/>
            <person name="Keri Z."/>
            <person name="LaButti K."/>
            <person name="Lipzen A."/>
            <person name="Lombard V."/>
            <person name="Magnuson J."/>
            <person name="Maillard F."/>
            <person name="Murat C."/>
            <person name="Nolan M."/>
            <person name="Ohm R.A."/>
            <person name="Pangilinan J."/>
            <person name="Pereira M.F."/>
            <person name="Perotto S."/>
            <person name="Peter M."/>
            <person name="Pfister S."/>
            <person name="Riley R."/>
            <person name="Sitrit Y."/>
            <person name="Stielow J.B."/>
            <person name="Szollosi G."/>
            <person name="Zifcakova L."/>
            <person name="Stursova M."/>
            <person name="Spatafora J.W."/>
            <person name="Tedersoo L."/>
            <person name="Vaario L.M."/>
            <person name="Yamada A."/>
            <person name="Yan M."/>
            <person name="Wang P."/>
            <person name="Xu J."/>
            <person name="Bruns T."/>
            <person name="Baldrian P."/>
            <person name="Vilgalys R."/>
            <person name="Dunand C."/>
            <person name="Henrissat B."/>
            <person name="Grigoriev I.V."/>
            <person name="Hibbett D."/>
            <person name="Nagy L.G."/>
            <person name="Martin F.M."/>
        </authorList>
    </citation>
    <scope>NUCLEOTIDE SEQUENCE</scope>
    <source>
        <strain evidence="3">UH-Tt-Lm1</strain>
    </source>
</reference>
<dbReference type="PANTHER" id="PTHR45824:SF29">
    <property type="entry name" value="GH16843P"/>
    <property type="match status" value="1"/>
</dbReference>
<dbReference type="Proteomes" id="UP000736335">
    <property type="component" value="Unassembled WGS sequence"/>
</dbReference>
<dbReference type="SUPFAM" id="SSF46938">
    <property type="entry name" value="CRAL/TRIO N-terminal domain"/>
    <property type="match status" value="1"/>
</dbReference>
<dbReference type="Gene3D" id="3.40.525.10">
    <property type="entry name" value="CRAL-TRIO lipid binding domain"/>
    <property type="match status" value="1"/>
</dbReference>
<dbReference type="SMART" id="SM00516">
    <property type="entry name" value="SEC14"/>
    <property type="match status" value="1"/>
</dbReference>
<dbReference type="SMART" id="SM01100">
    <property type="entry name" value="CRAL_TRIO_N"/>
    <property type="match status" value="1"/>
</dbReference>
<name>A0A9P6LBB1_9AGAM</name>
<evidence type="ECO:0000313" key="4">
    <source>
        <dbReference type="Proteomes" id="UP000736335"/>
    </source>
</evidence>
<dbReference type="OrthoDB" id="75724at2759"/>
<accession>A0A9P6LBB1</accession>
<dbReference type="InterPro" id="IPR011074">
    <property type="entry name" value="CRAL/TRIO_N_dom"/>
</dbReference>
<dbReference type="InterPro" id="IPR052578">
    <property type="entry name" value="PI_Transfer_CRAL-TRIO"/>
</dbReference>
<feature type="region of interest" description="Disordered" evidence="1">
    <location>
        <begin position="1"/>
        <end position="22"/>
    </location>
</feature>